<dbReference type="InterPro" id="IPR016136">
    <property type="entry name" value="DNA_helicase_N/primase_C"/>
</dbReference>
<comment type="similarity">
    <text evidence="1 12">Belongs to the helicase family. DnaB subfamily.</text>
</comment>
<evidence type="ECO:0000256" key="10">
    <source>
        <dbReference type="ARBA" id="ARBA00048954"/>
    </source>
</evidence>
<dbReference type="Proteomes" id="UP000229056">
    <property type="component" value="Unassembled WGS sequence"/>
</dbReference>
<dbReference type="GO" id="GO:0006269">
    <property type="term" value="P:DNA replication, synthesis of primer"/>
    <property type="evidence" value="ECO:0007669"/>
    <property type="project" value="UniProtKB-UniRule"/>
</dbReference>
<evidence type="ECO:0000313" key="15">
    <source>
        <dbReference type="Proteomes" id="UP000229056"/>
    </source>
</evidence>
<keyword evidence="3 12" id="KW-0235">DNA replication</keyword>
<dbReference type="SUPFAM" id="SSF52540">
    <property type="entry name" value="P-loop containing nucleoside triphosphate hydrolases"/>
    <property type="match status" value="1"/>
</dbReference>
<evidence type="ECO:0000313" key="14">
    <source>
        <dbReference type="EMBL" id="PIS06009.1"/>
    </source>
</evidence>
<evidence type="ECO:0000256" key="7">
    <source>
        <dbReference type="ARBA" id="ARBA00022840"/>
    </source>
</evidence>
<dbReference type="InterPro" id="IPR007692">
    <property type="entry name" value="DNA_helicase_DnaB"/>
</dbReference>
<keyword evidence="8 12" id="KW-0238">DNA-binding</keyword>
<dbReference type="GO" id="GO:0005829">
    <property type="term" value="C:cytosol"/>
    <property type="evidence" value="ECO:0007669"/>
    <property type="project" value="TreeGrafter"/>
</dbReference>
<gene>
    <name evidence="14" type="primary">dnaB</name>
    <name evidence="14" type="ORF">COT80_04565</name>
</gene>
<dbReference type="InterPro" id="IPR007693">
    <property type="entry name" value="DNA_helicase_DnaB-like_N"/>
</dbReference>
<dbReference type="PANTHER" id="PTHR30153">
    <property type="entry name" value="REPLICATIVE DNA HELICASE DNAB"/>
    <property type="match status" value="1"/>
</dbReference>
<evidence type="ECO:0000256" key="11">
    <source>
        <dbReference type="NCBIfam" id="TIGR00665"/>
    </source>
</evidence>
<comment type="function">
    <text evidence="12">The main replicative DNA helicase, it participates in initiation and elongation during chromosome replication. Travels ahead of the DNA replisome, separating dsDNA into templates for DNA synthesis. A processive ATP-dependent 5'-3' DNA helicase it has DNA-dependent ATPase activity.</text>
</comment>
<dbReference type="PROSITE" id="PS51199">
    <property type="entry name" value="SF4_HELICASE"/>
    <property type="match status" value="1"/>
</dbReference>
<sequence length="460" mass="51281">MSDIVSNSLGKLPPQNIEAEQSLIGSLLIDKDAIIKIADLISAQDFYRDAHGILYATIIELFERKDAIDILSLTSRLEEKKQLEAIGGRSYLVTLTNQTPSAAHVVSYAQIIQKKATLRRLITAANNILELGYHEEKEVNEVLDRAEQSIFSVSQQFMKEKFTPIQDVLSGAFDRIDQLHKEKGKLRGLPTGYTDLDNLLAGFQKSDLIILAARPSVGKTSFALDIARHVAVKAKKSVGIFSLEMSKEQLVDRLICSQGGVGLWKMRTGKLSENTDDFPKIGQAMSELSESRIYIDDFANTNVMELRTKARRLQMEQGLDMIIIDYLQLMEGTGKKSSSDNRVQEISEISRALKGVARELDVPVLALSQLSRAVEQQGGAAIPKLSHLRESGSIEQDADVVMFIYRKSADRNFDINSLTEEEKSSAEIHIAKHRNGPTGLVKLYFKGDLVSFRNLENRVQ</sequence>
<evidence type="ECO:0000256" key="3">
    <source>
        <dbReference type="ARBA" id="ARBA00022705"/>
    </source>
</evidence>
<keyword evidence="7 12" id="KW-0067">ATP-binding</keyword>
<comment type="caution">
    <text evidence="14">The sequence shown here is derived from an EMBL/GenBank/DDBJ whole genome shotgun (WGS) entry which is preliminary data.</text>
</comment>
<keyword evidence="4 12" id="KW-0547">Nucleotide-binding</keyword>
<evidence type="ECO:0000256" key="2">
    <source>
        <dbReference type="ARBA" id="ARBA00022515"/>
    </source>
</evidence>
<dbReference type="GO" id="GO:0043139">
    <property type="term" value="F:5'-3' DNA helicase activity"/>
    <property type="evidence" value="ECO:0007669"/>
    <property type="project" value="UniProtKB-EC"/>
</dbReference>
<dbReference type="NCBIfam" id="TIGR00665">
    <property type="entry name" value="DnaB"/>
    <property type="match status" value="1"/>
</dbReference>
<evidence type="ECO:0000256" key="8">
    <source>
        <dbReference type="ARBA" id="ARBA00023125"/>
    </source>
</evidence>
<keyword evidence="6 12" id="KW-0347">Helicase</keyword>
<organism evidence="14 15">
    <name type="scientific">Candidatus Buchananbacteria bacterium CG10_big_fil_rev_8_21_14_0_10_33_19</name>
    <dbReference type="NCBI Taxonomy" id="1974525"/>
    <lineage>
        <taxon>Bacteria</taxon>
        <taxon>Candidatus Buchananiibacteriota</taxon>
    </lineage>
</organism>
<comment type="catalytic activity">
    <reaction evidence="10 12">
        <text>ATP + H2O = ADP + phosphate + H(+)</text>
        <dbReference type="Rhea" id="RHEA:13065"/>
        <dbReference type="ChEBI" id="CHEBI:15377"/>
        <dbReference type="ChEBI" id="CHEBI:15378"/>
        <dbReference type="ChEBI" id="CHEBI:30616"/>
        <dbReference type="ChEBI" id="CHEBI:43474"/>
        <dbReference type="ChEBI" id="CHEBI:456216"/>
        <dbReference type="EC" id="5.6.2.3"/>
    </reaction>
</comment>
<dbReference type="EMBL" id="PEZY01000012">
    <property type="protein sequence ID" value="PIS06009.1"/>
    <property type="molecule type" value="Genomic_DNA"/>
</dbReference>
<evidence type="ECO:0000256" key="1">
    <source>
        <dbReference type="ARBA" id="ARBA00008428"/>
    </source>
</evidence>
<dbReference type="SMART" id="SM00382">
    <property type="entry name" value="AAA"/>
    <property type="match status" value="1"/>
</dbReference>
<dbReference type="InterPro" id="IPR007694">
    <property type="entry name" value="DNA_helicase_DnaB-like_C"/>
</dbReference>
<dbReference type="InterPro" id="IPR027417">
    <property type="entry name" value="P-loop_NTPase"/>
</dbReference>
<name>A0A2H0W3S6_9BACT</name>
<dbReference type="FunFam" id="1.10.860.10:FF:000001">
    <property type="entry name" value="Replicative DNA helicase"/>
    <property type="match status" value="1"/>
</dbReference>
<protein>
    <recommendedName>
        <fullName evidence="11 12">Replicative DNA helicase</fullName>
        <ecNumber evidence="11 12">5.6.2.3</ecNumber>
    </recommendedName>
</protein>
<feature type="domain" description="SF4 helicase" evidence="13">
    <location>
        <begin position="182"/>
        <end position="459"/>
    </location>
</feature>
<dbReference type="Gene3D" id="3.40.50.300">
    <property type="entry name" value="P-loop containing nucleotide triphosphate hydrolases"/>
    <property type="match status" value="1"/>
</dbReference>
<dbReference type="InterPro" id="IPR036185">
    <property type="entry name" value="DNA_heli_DnaB-like_N_sf"/>
</dbReference>
<dbReference type="Pfam" id="PF03796">
    <property type="entry name" value="DnaB_C"/>
    <property type="match status" value="1"/>
</dbReference>
<dbReference type="NCBIfam" id="NF004384">
    <property type="entry name" value="PRK05748.1"/>
    <property type="match status" value="1"/>
</dbReference>
<dbReference type="GO" id="GO:0003677">
    <property type="term" value="F:DNA binding"/>
    <property type="evidence" value="ECO:0007669"/>
    <property type="project" value="UniProtKB-UniRule"/>
</dbReference>
<evidence type="ECO:0000259" key="13">
    <source>
        <dbReference type="PROSITE" id="PS51199"/>
    </source>
</evidence>
<dbReference type="Gene3D" id="1.10.860.10">
    <property type="entry name" value="DNAb Helicase, Chain A"/>
    <property type="match status" value="1"/>
</dbReference>
<proteinExistence type="inferred from homology"/>
<dbReference type="GO" id="GO:0016887">
    <property type="term" value="F:ATP hydrolysis activity"/>
    <property type="evidence" value="ECO:0007669"/>
    <property type="project" value="RHEA"/>
</dbReference>
<evidence type="ECO:0000256" key="12">
    <source>
        <dbReference type="RuleBase" id="RU362085"/>
    </source>
</evidence>
<dbReference type="CDD" id="cd00984">
    <property type="entry name" value="DnaB_C"/>
    <property type="match status" value="1"/>
</dbReference>
<dbReference type="InterPro" id="IPR003593">
    <property type="entry name" value="AAA+_ATPase"/>
</dbReference>
<keyword evidence="9" id="KW-0413">Isomerase</keyword>
<dbReference type="GO" id="GO:1990077">
    <property type="term" value="C:primosome complex"/>
    <property type="evidence" value="ECO:0007669"/>
    <property type="project" value="UniProtKB-UniRule"/>
</dbReference>
<keyword evidence="5 12" id="KW-0378">Hydrolase</keyword>
<dbReference type="PANTHER" id="PTHR30153:SF2">
    <property type="entry name" value="REPLICATIVE DNA HELICASE"/>
    <property type="match status" value="1"/>
</dbReference>
<dbReference type="Pfam" id="PF00772">
    <property type="entry name" value="DnaB"/>
    <property type="match status" value="1"/>
</dbReference>
<keyword evidence="2 12" id="KW-0639">Primosome</keyword>
<dbReference type="SUPFAM" id="SSF48024">
    <property type="entry name" value="N-terminal domain of DnaB helicase"/>
    <property type="match status" value="1"/>
</dbReference>
<dbReference type="AlphaFoldDB" id="A0A2H0W3S6"/>
<evidence type="ECO:0000256" key="5">
    <source>
        <dbReference type="ARBA" id="ARBA00022801"/>
    </source>
</evidence>
<dbReference type="EC" id="5.6.2.3" evidence="11 12"/>
<evidence type="ECO:0000256" key="9">
    <source>
        <dbReference type="ARBA" id="ARBA00023235"/>
    </source>
</evidence>
<dbReference type="GO" id="GO:0005524">
    <property type="term" value="F:ATP binding"/>
    <property type="evidence" value="ECO:0007669"/>
    <property type="project" value="UniProtKB-UniRule"/>
</dbReference>
<accession>A0A2H0W3S6</accession>
<reference evidence="15" key="1">
    <citation type="submission" date="2017-09" db="EMBL/GenBank/DDBJ databases">
        <title>Depth-based differentiation of microbial function through sediment-hosted aquifers and enrichment of novel symbionts in the deep terrestrial subsurface.</title>
        <authorList>
            <person name="Probst A.J."/>
            <person name="Ladd B."/>
            <person name="Jarett J.K."/>
            <person name="Geller-Mcgrath D.E."/>
            <person name="Sieber C.M.K."/>
            <person name="Emerson J.B."/>
            <person name="Anantharaman K."/>
            <person name="Thomas B.C."/>
            <person name="Malmstrom R."/>
            <person name="Stieglmeier M."/>
            <person name="Klingl A."/>
            <person name="Woyke T."/>
            <person name="Ryan C.M."/>
            <person name="Banfield J.F."/>
        </authorList>
    </citation>
    <scope>NUCLEOTIDE SEQUENCE [LARGE SCALE GENOMIC DNA]</scope>
</reference>
<evidence type="ECO:0000256" key="6">
    <source>
        <dbReference type="ARBA" id="ARBA00022806"/>
    </source>
</evidence>
<evidence type="ECO:0000256" key="4">
    <source>
        <dbReference type="ARBA" id="ARBA00022741"/>
    </source>
</evidence>